<feature type="transmembrane region" description="Helical" evidence="7">
    <location>
        <begin position="160"/>
        <end position="180"/>
    </location>
</feature>
<evidence type="ECO:0000256" key="1">
    <source>
        <dbReference type="ARBA" id="ARBA00004651"/>
    </source>
</evidence>
<evidence type="ECO:0000313" key="10">
    <source>
        <dbReference type="Proteomes" id="UP000076976"/>
    </source>
</evidence>
<evidence type="ECO:0000256" key="2">
    <source>
        <dbReference type="ARBA" id="ARBA00022475"/>
    </source>
</evidence>
<sequence length="200" mass="20881">MSDTPPVPPRPGQPIPAPGLAMAMGDPAQVPGTKAYVEARFGRQATFVERILPSLLDSLLTLPVVLVPVLLGTWLVVAGSPDQVSCGSYDGTCTVPGTGNGALVAVGVLAMLLSVVLALAFELWNQAYRVSRTGQSLGRKICGLRVVNARTGELPTFGQALLKALVAGFAGLISAVWMLFDDEGRTLSDKVADAAVLRTR</sequence>
<feature type="transmembrane region" description="Helical" evidence="7">
    <location>
        <begin position="101"/>
        <end position="124"/>
    </location>
</feature>
<gene>
    <name evidence="9" type="ORF">AWH69_00385</name>
</gene>
<keyword evidence="5 7" id="KW-0472">Membrane</keyword>
<feature type="region of interest" description="Disordered" evidence="6">
    <location>
        <begin position="1"/>
        <end position="21"/>
    </location>
</feature>
<name>A0A176QF63_9MICO</name>
<protein>
    <recommendedName>
        <fullName evidence="8">RDD domain-containing protein</fullName>
    </recommendedName>
</protein>
<dbReference type="Proteomes" id="UP000076976">
    <property type="component" value="Unassembled WGS sequence"/>
</dbReference>
<dbReference type="RefSeq" id="WP_068269850.1">
    <property type="nucleotide sequence ID" value="NZ_LQZG01000001.1"/>
</dbReference>
<dbReference type="PANTHER" id="PTHR36115:SF4">
    <property type="entry name" value="MEMBRANE PROTEIN"/>
    <property type="match status" value="1"/>
</dbReference>
<dbReference type="EMBL" id="LQZG01000001">
    <property type="protein sequence ID" value="OAB88311.1"/>
    <property type="molecule type" value="Genomic_DNA"/>
</dbReference>
<proteinExistence type="predicted"/>
<organism evidence="9 10">
    <name type="scientific">Janibacter melonis</name>
    <dbReference type="NCBI Taxonomy" id="262209"/>
    <lineage>
        <taxon>Bacteria</taxon>
        <taxon>Bacillati</taxon>
        <taxon>Actinomycetota</taxon>
        <taxon>Actinomycetes</taxon>
        <taxon>Micrococcales</taxon>
        <taxon>Intrasporangiaceae</taxon>
        <taxon>Janibacter</taxon>
    </lineage>
</organism>
<keyword evidence="4 7" id="KW-1133">Transmembrane helix</keyword>
<dbReference type="PANTHER" id="PTHR36115">
    <property type="entry name" value="PROLINE-RICH ANTIGEN HOMOLOG-RELATED"/>
    <property type="match status" value="1"/>
</dbReference>
<reference evidence="9 10" key="1">
    <citation type="submission" date="2016-01" db="EMBL/GenBank/DDBJ databases">
        <title>Janibacter melonis strain CD11_4 genome sequencing and assembly.</title>
        <authorList>
            <person name="Nair G.R."/>
            <person name="Kaur G."/>
            <person name="Chander A.M."/>
            <person name="Mayilraj S."/>
        </authorList>
    </citation>
    <scope>NUCLEOTIDE SEQUENCE [LARGE SCALE GENOMIC DNA]</scope>
    <source>
        <strain evidence="9 10">CD11-4</strain>
    </source>
</reference>
<evidence type="ECO:0000256" key="4">
    <source>
        <dbReference type="ARBA" id="ARBA00022989"/>
    </source>
</evidence>
<dbReference type="InterPro" id="IPR051791">
    <property type="entry name" value="Pra-immunoreactive"/>
</dbReference>
<evidence type="ECO:0000313" key="9">
    <source>
        <dbReference type="EMBL" id="OAB88311.1"/>
    </source>
</evidence>
<evidence type="ECO:0000256" key="5">
    <source>
        <dbReference type="ARBA" id="ARBA00023136"/>
    </source>
</evidence>
<keyword evidence="2" id="KW-1003">Cell membrane</keyword>
<feature type="domain" description="RDD" evidence="8">
    <location>
        <begin position="45"/>
        <end position="192"/>
    </location>
</feature>
<dbReference type="STRING" id="262209.AWH69_00385"/>
<evidence type="ECO:0000256" key="3">
    <source>
        <dbReference type="ARBA" id="ARBA00022692"/>
    </source>
</evidence>
<dbReference type="Pfam" id="PF06271">
    <property type="entry name" value="RDD"/>
    <property type="match status" value="1"/>
</dbReference>
<evidence type="ECO:0000259" key="8">
    <source>
        <dbReference type="Pfam" id="PF06271"/>
    </source>
</evidence>
<feature type="compositionally biased region" description="Pro residues" evidence="6">
    <location>
        <begin position="1"/>
        <end position="17"/>
    </location>
</feature>
<dbReference type="GO" id="GO:0005886">
    <property type="term" value="C:plasma membrane"/>
    <property type="evidence" value="ECO:0007669"/>
    <property type="project" value="UniProtKB-SubCell"/>
</dbReference>
<keyword evidence="3 7" id="KW-0812">Transmembrane</keyword>
<dbReference type="AlphaFoldDB" id="A0A176QF63"/>
<keyword evidence="10" id="KW-1185">Reference proteome</keyword>
<evidence type="ECO:0000256" key="7">
    <source>
        <dbReference type="SAM" id="Phobius"/>
    </source>
</evidence>
<dbReference type="InterPro" id="IPR010432">
    <property type="entry name" value="RDD"/>
</dbReference>
<comment type="subcellular location">
    <subcellularLocation>
        <location evidence="1">Cell membrane</location>
        <topology evidence="1">Multi-pass membrane protein</topology>
    </subcellularLocation>
</comment>
<feature type="transmembrane region" description="Helical" evidence="7">
    <location>
        <begin position="59"/>
        <end position="81"/>
    </location>
</feature>
<comment type="caution">
    <text evidence="9">The sequence shown here is derived from an EMBL/GenBank/DDBJ whole genome shotgun (WGS) entry which is preliminary data.</text>
</comment>
<accession>A0A176QF63</accession>
<evidence type="ECO:0000256" key="6">
    <source>
        <dbReference type="SAM" id="MobiDB-lite"/>
    </source>
</evidence>